<feature type="compositionally biased region" description="Basic and acidic residues" evidence="5">
    <location>
        <begin position="86"/>
        <end position="104"/>
    </location>
</feature>
<dbReference type="GO" id="GO:0000981">
    <property type="term" value="F:DNA-binding transcription factor activity, RNA polymerase II-specific"/>
    <property type="evidence" value="ECO:0007669"/>
    <property type="project" value="TreeGrafter"/>
</dbReference>
<dbReference type="AlphaFoldDB" id="A0AA88THS4"/>
<feature type="domain" description="OAR" evidence="7">
    <location>
        <begin position="232"/>
        <end position="245"/>
    </location>
</feature>
<evidence type="ECO:0000256" key="3">
    <source>
        <dbReference type="PROSITE-ProRule" id="PRU00108"/>
    </source>
</evidence>
<feature type="region of interest" description="Disordered" evidence="5">
    <location>
        <begin position="51"/>
        <end position="110"/>
    </location>
</feature>
<proteinExistence type="predicted"/>
<keyword evidence="3 4" id="KW-0238">DNA-binding</keyword>
<dbReference type="Proteomes" id="UP001187343">
    <property type="component" value="Unassembled WGS sequence"/>
</dbReference>
<feature type="compositionally biased region" description="Basic and acidic residues" evidence="5">
    <location>
        <begin position="61"/>
        <end position="77"/>
    </location>
</feature>
<keyword evidence="3 4" id="KW-0371">Homeobox</keyword>
<feature type="DNA-binding region" description="Homeobox" evidence="3">
    <location>
        <begin position="108"/>
        <end position="154"/>
    </location>
</feature>
<name>A0AA88THS4_9TELE</name>
<dbReference type="EMBL" id="JAUYZG010000018">
    <property type="protein sequence ID" value="KAK2881548.1"/>
    <property type="molecule type" value="Genomic_DNA"/>
</dbReference>
<keyword evidence="9" id="KW-1185">Reference proteome</keyword>
<evidence type="ECO:0000256" key="5">
    <source>
        <dbReference type="SAM" id="MobiDB-lite"/>
    </source>
</evidence>
<dbReference type="SMART" id="SM00389">
    <property type="entry name" value="HOX"/>
    <property type="match status" value="1"/>
</dbReference>
<dbReference type="PANTHER" id="PTHR46255">
    <property type="entry name" value="SHORT STATURE HOMEOBOX"/>
    <property type="match status" value="1"/>
</dbReference>
<evidence type="ECO:0000313" key="8">
    <source>
        <dbReference type="EMBL" id="KAK2881548.1"/>
    </source>
</evidence>
<evidence type="ECO:0000259" key="7">
    <source>
        <dbReference type="PROSITE" id="PS50803"/>
    </source>
</evidence>
<evidence type="ECO:0000256" key="4">
    <source>
        <dbReference type="RuleBase" id="RU000682"/>
    </source>
</evidence>
<keyword evidence="2" id="KW-0217">Developmental protein</keyword>
<dbReference type="Pfam" id="PF03826">
    <property type="entry name" value="OAR"/>
    <property type="match status" value="1"/>
</dbReference>
<evidence type="ECO:0000256" key="2">
    <source>
        <dbReference type="ARBA" id="ARBA00022473"/>
    </source>
</evidence>
<comment type="subcellular location">
    <subcellularLocation>
        <location evidence="1 3 4">Nucleus</location>
    </subcellularLocation>
</comment>
<dbReference type="GO" id="GO:1990837">
    <property type="term" value="F:sequence-specific double-stranded DNA binding"/>
    <property type="evidence" value="ECO:0007669"/>
    <property type="project" value="TreeGrafter"/>
</dbReference>
<dbReference type="InterPro" id="IPR003654">
    <property type="entry name" value="OAR_dom"/>
</dbReference>
<evidence type="ECO:0000313" key="9">
    <source>
        <dbReference type="Proteomes" id="UP001187343"/>
    </source>
</evidence>
<evidence type="ECO:0000259" key="6">
    <source>
        <dbReference type="PROSITE" id="PS50071"/>
    </source>
</evidence>
<dbReference type="PROSITE" id="PS50071">
    <property type="entry name" value="HOMEOBOX_2"/>
    <property type="match status" value="1"/>
</dbReference>
<dbReference type="PANTHER" id="PTHR46255:SF1">
    <property type="entry name" value="SHORT STATURE HOMEOBOX PROTEIN 2"/>
    <property type="match status" value="1"/>
</dbReference>
<feature type="domain" description="Homeobox" evidence="6">
    <location>
        <begin position="106"/>
        <end position="153"/>
    </location>
</feature>
<dbReference type="InterPro" id="IPR009057">
    <property type="entry name" value="Homeodomain-like_sf"/>
</dbReference>
<dbReference type="CDD" id="cd00086">
    <property type="entry name" value="homeodomain"/>
    <property type="match status" value="1"/>
</dbReference>
<comment type="caution">
    <text evidence="8">The sequence shown here is derived from an EMBL/GenBank/DDBJ whole genome shotgun (WGS) entry which is preliminary data.</text>
</comment>
<reference evidence="8" key="1">
    <citation type="submission" date="2023-08" db="EMBL/GenBank/DDBJ databases">
        <title>Chromosome-level Genome Assembly of mud carp (Cirrhinus molitorella).</title>
        <authorList>
            <person name="Liu H."/>
        </authorList>
    </citation>
    <scope>NUCLEOTIDE SEQUENCE</scope>
    <source>
        <strain evidence="8">Prfri</strain>
        <tissue evidence="8">Muscle</tissue>
    </source>
</reference>
<dbReference type="InterPro" id="IPR001356">
    <property type="entry name" value="HD"/>
</dbReference>
<dbReference type="Gene3D" id="1.10.10.60">
    <property type="entry name" value="Homeodomain-like"/>
    <property type="match status" value="1"/>
</dbReference>
<keyword evidence="3 4" id="KW-0539">Nucleus</keyword>
<dbReference type="PROSITE" id="PS50803">
    <property type="entry name" value="OAR"/>
    <property type="match status" value="1"/>
</dbReference>
<protein>
    <recommendedName>
        <fullName evidence="10">Short stature homeobox 2</fullName>
    </recommendedName>
</protein>
<evidence type="ECO:0008006" key="10">
    <source>
        <dbReference type="Google" id="ProtNLM"/>
    </source>
</evidence>
<accession>A0AA88THS4</accession>
<dbReference type="Pfam" id="PF00046">
    <property type="entry name" value="Homeodomain"/>
    <property type="match status" value="1"/>
</dbReference>
<dbReference type="SUPFAM" id="SSF46689">
    <property type="entry name" value="Homeodomain-like"/>
    <property type="match status" value="1"/>
</dbReference>
<sequence>MEELTAFVSKSFDQKVKEKKEVITYREVLETGSVRNRDSLSVEPVREEVNSITRSGVRSSPAREADMLASERTRDSSSPKLTDGNTDMKERKEDCKPLEDETQTKIKQRRSRTNFTLEQLNELERLFDETHYPDAFMREELSQRLGLSEARVQDSHCNVPPFSFQVQAQLQLDSAVAHAHHHLHSHLAAHAPYMMFPAPPFGLPLATLAAESATAASVVAAAAAAKTTNKNSSIADLRLKAKKHAAALGL</sequence>
<evidence type="ECO:0000256" key="1">
    <source>
        <dbReference type="ARBA" id="ARBA00004123"/>
    </source>
</evidence>
<organism evidence="8 9">
    <name type="scientific">Cirrhinus molitorella</name>
    <name type="common">mud carp</name>
    <dbReference type="NCBI Taxonomy" id="172907"/>
    <lineage>
        <taxon>Eukaryota</taxon>
        <taxon>Metazoa</taxon>
        <taxon>Chordata</taxon>
        <taxon>Craniata</taxon>
        <taxon>Vertebrata</taxon>
        <taxon>Euteleostomi</taxon>
        <taxon>Actinopterygii</taxon>
        <taxon>Neopterygii</taxon>
        <taxon>Teleostei</taxon>
        <taxon>Ostariophysi</taxon>
        <taxon>Cypriniformes</taxon>
        <taxon>Cyprinidae</taxon>
        <taxon>Labeoninae</taxon>
        <taxon>Labeonini</taxon>
        <taxon>Cirrhinus</taxon>
    </lineage>
</organism>
<gene>
    <name evidence="8" type="ORF">Q8A67_018816</name>
</gene>
<dbReference type="GO" id="GO:0005634">
    <property type="term" value="C:nucleus"/>
    <property type="evidence" value="ECO:0007669"/>
    <property type="project" value="UniProtKB-SubCell"/>
</dbReference>
<dbReference type="InterPro" id="IPR052631">
    <property type="entry name" value="Paired_homeobox_Bicoid"/>
</dbReference>